<evidence type="ECO:0000256" key="1">
    <source>
        <dbReference type="ARBA" id="ARBA00000085"/>
    </source>
</evidence>
<dbReference type="InterPro" id="IPR005467">
    <property type="entry name" value="His_kinase_dom"/>
</dbReference>
<organism evidence="14 15">
    <name type="scientific">Pseudaquabacterium inlustre</name>
    <dbReference type="NCBI Taxonomy" id="2984192"/>
    <lineage>
        <taxon>Bacteria</taxon>
        <taxon>Pseudomonadati</taxon>
        <taxon>Pseudomonadota</taxon>
        <taxon>Betaproteobacteria</taxon>
        <taxon>Burkholderiales</taxon>
        <taxon>Sphaerotilaceae</taxon>
        <taxon>Pseudaquabacterium</taxon>
    </lineage>
</organism>
<dbReference type="InterPro" id="IPR036097">
    <property type="entry name" value="HisK_dim/P_sf"/>
</dbReference>
<dbReference type="InterPro" id="IPR003661">
    <property type="entry name" value="HisK_dim/P_dom"/>
</dbReference>
<evidence type="ECO:0000256" key="8">
    <source>
        <dbReference type="ARBA" id="ARBA00022989"/>
    </source>
</evidence>
<keyword evidence="5" id="KW-0808">Transferase</keyword>
<dbReference type="InterPro" id="IPR050428">
    <property type="entry name" value="TCS_sensor_his_kinase"/>
</dbReference>
<dbReference type="SUPFAM" id="SSF55874">
    <property type="entry name" value="ATPase domain of HSP90 chaperone/DNA topoisomerase II/histidine kinase"/>
    <property type="match status" value="1"/>
</dbReference>
<evidence type="ECO:0000259" key="12">
    <source>
        <dbReference type="PROSITE" id="PS50109"/>
    </source>
</evidence>
<evidence type="ECO:0000256" key="6">
    <source>
        <dbReference type="ARBA" id="ARBA00022692"/>
    </source>
</evidence>
<dbReference type="PANTHER" id="PTHR45436:SF1">
    <property type="entry name" value="SENSOR PROTEIN QSEC"/>
    <property type="match status" value="1"/>
</dbReference>
<dbReference type="CDD" id="cd00075">
    <property type="entry name" value="HATPase"/>
    <property type="match status" value="1"/>
</dbReference>
<evidence type="ECO:0000256" key="7">
    <source>
        <dbReference type="ARBA" id="ARBA00022777"/>
    </source>
</evidence>
<dbReference type="InterPro" id="IPR013727">
    <property type="entry name" value="2CSK_N"/>
</dbReference>
<keyword evidence="7 14" id="KW-0418">Kinase</keyword>
<dbReference type="GO" id="GO:0016301">
    <property type="term" value="F:kinase activity"/>
    <property type="evidence" value="ECO:0007669"/>
    <property type="project" value="UniProtKB-KW"/>
</dbReference>
<feature type="domain" description="HAMP" evidence="13">
    <location>
        <begin position="191"/>
        <end position="243"/>
    </location>
</feature>
<keyword evidence="6 11" id="KW-0812">Transmembrane</keyword>
<dbReference type="InterPro" id="IPR003660">
    <property type="entry name" value="HAMP_dom"/>
</dbReference>
<evidence type="ECO:0000256" key="3">
    <source>
        <dbReference type="ARBA" id="ARBA00012438"/>
    </source>
</evidence>
<dbReference type="RefSeq" id="WP_341410682.1">
    <property type="nucleotide sequence ID" value="NZ_JBBUTH010000007.1"/>
</dbReference>
<comment type="caution">
    <text evidence="14">The sequence shown here is derived from an EMBL/GenBank/DDBJ whole genome shotgun (WGS) entry which is preliminary data.</text>
</comment>
<dbReference type="PROSITE" id="PS50885">
    <property type="entry name" value="HAMP"/>
    <property type="match status" value="1"/>
</dbReference>
<dbReference type="PROSITE" id="PS50109">
    <property type="entry name" value="HIS_KIN"/>
    <property type="match status" value="1"/>
</dbReference>
<dbReference type="PANTHER" id="PTHR45436">
    <property type="entry name" value="SENSOR HISTIDINE KINASE YKOH"/>
    <property type="match status" value="1"/>
</dbReference>
<evidence type="ECO:0000256" key="9">
    <source>
        <dbReference type="ARBA" id="ARBA00023012"/>
    </source>
</evidence>
<keyword evidence="9" id="KW-0902">Two-component regulatory system</keyword>
<protein>
    <recommendedName>
        <fullName evidence="3">histidine kinase</fullName>
        <ecNumber evidence="3">2.7.13.3</ecNumber>
    </recommendedName>
</protein>
<dbReference type="InterPro" id="IPR003594">
    <property type="entry name" value="HATPase_dom"/>
</dbReference>
<keyword evidence="8 11" id="KW-1133">Transmembrane helix</keyword>
<dbReference type="SMART" id="SM00387">
    <property type="entry name" value="HATPase_c"/>
    <property type="match status" value="1"/>
</dbReference>
<evidence type="ECO:0000256" key="4">
    <source>
        <dbReference type="ARBA" id="ARBA00022553"/>
    </source>
</evidence>
<name>A0ABU9CJW3_9BURK</name>
<dbReference type="CDD" id="cd00082">
    <property type="entry name" value="HisKA"/>
    <property type="match status" value="1"/>
</dbReference>
<keyword evidence="15" id="KW-1185">Reference proteome</keyword>
<dbReference type="EMBL" id="JBBUTH010000007">
    <property type="protein sequence ID" value="MEK8050989.1"/>
    <property type="molecule type" value="Genomic_DNA"/>
</dbReference>
<dbReference type="Pfam" id="PF08521">
    <property type="entry name" value="2CSK_N"/>
    <property type="match status" value="1"/>
</dbReference>
<dbReference type="Proteomes" id="UP001365405">
    <property type="component" value="Unassembled WGS sequence"/>
</dbReference>
<evidence type="ECO:0000256" key="5">
    <source>
        <dbReference type="ARBA" id="ARBA00022679"/>
    </source>
</evidence>
<gene>
    <name evidence="14" type="ORF">AACH10_12135</name>
</gene>
<evidence type="ECO:0000256" key="2">
    <source>
        <dbReference type="ARBA" id="ARBA00004370"/>
    </source>
</evidence>
<proteinExistence type="predicted"/>
<feature type="domain" description="Histidine kinase" evidence="12">
    <location>
        <begin position="251"/>
        <end position="458"/>
    </location>
</feature>
<dbReference type="Pfam" id="PF02518">
    <property type="entry name" value="HATPase_c"/>
    <property type="match status" value="1"/>
</dbReference>
<reference evidence="14 15" key="1">
    <citation type="submission" date="2024-04" db="EMBL/GenBank/DDBJ databases">
        <title>Novel species of the genus Ideonella isolated from streams.</title>
        <authorList>
            <person name="Lu H."/>
        </authorList>
    </citation>
    <scope>NUCLEOTIDE SEQUENCE [LARGE SCALE GENOMIC DNA]</scope>
    <source>
        <strain evidence="14 15">DXS22W</strain>
    </source>
</reference>
<keyword evidence="4" id="KW-0597">Phosphoprotein</keyword>
<feature type="transmembrane region" description="Helical" evidence="11">
    <location>
        <begin position="176"/>
        <end position="197"/>
    </location>
</feature>
<dbReference type="SUPFAM" id="SSF47384">
    <property type="entry name" value="Homodimeric domain of signal transducing histidine kinase"/>
    <property type="match status" value="1"/>
</dbReference>
<evidence type="ECO:0000256" key="11">
    <source>
        <dbReference type="SAM" id="Phobius"/>
    </source>
</evidence>
<accession>A0ABU9CJW3</accession>
<comment type="catalytic activity">
    <reaction evidence="1">
        <text>ATP + protein L-histidine = ADP + protein N-phospho-L-histidine.</text>
        <dbReference type="EC" id="2.7.13.3"/>
    </reaction>
</comment>
<dbReference type="SMART" id="SM00388">
    <property type="entry name" value="HisKA"/>
    <property type="match status" value="1"/>
</dbReference>
<dbReference type="Gene3D" id="3.30.565.10">
    <property type="entry name" value="Histidine kinase-like ATPase, C-terminal domain"/>
    <property type="match status" value="1"/>
</dbReference>
<keyword evidence="10 11" id="KW-0472">Membrane</keyword>
<comment type="subcellular location">
    <subcellularLocation>
        <location evidence="2">Membrane</location>
    </subcellularLocation>
</comment>
<evidence type="ECO:0000313" key="15">
    <source>
        <dbReference type="Proteomes" id="UP001365405"/>
    </source>
</evidence>
<evidence type="ECO:0000313" key="14">
    <source>
        <dbReference type="EMBL" id="MEK8050989.1"/>
    </source>
</evidence>
<dbReference type="PRINTS" id="PR00344">
    <property type="entry name" value="BCTRLSENSOR"/>
</dbReference>
<dbReference type="InterPro" id="IPR036890">
    <property type="entry name" value="HATPase_C_sf"/>
</dbReference>
<dbReference type="EC" id="2.7.13.3" evidence="3"/>
<dbReference type="Gene3D" id="1.10.287.130">
    <property type="match status" value="1"/>
</dbReference>
<evidence type="ECO:0000256" key="10">
    <source>
        <dbReference type="ARBA" id="ARBA00023136"/>
    </source>
</evidence>
<dbReference type="Pfam" id="PF00512">
    <property type="entry name" value="HisKA"/>
    <property type="match status" value="1"/>
</dbReference>
<sequence length="459" mass="48888">MRWNPIPGATLRTRLLAMLLPGLSGVLALGLWTTRGDAVHAANAAFDRSLLGAIKSMDLSVSTASGGLSVEQPYRLFEFFELTASGPVHFRVATDDGLVEIGSPDLPPPPQPLADGQPQFYDAQYLDQPVRIGALRRPLDPPVGDARHVLIQVAETTGSRERFTATFVQRALLRDAGVLGVLVLAVAWASAWALRPVRRLAEATRRRAADDLRALPATGLPSDLVPLVDAINQQVARTSALLAQRRQFLDDASHQLRTPLTTLRAQLDYALRETDPARSREAIDALSRELAHATRATNQLLALARADAGVLQPERVELRALAREVALALLPQARALGVDFGVEADEQAVDAVGDRLQLREALSNLAHNALVHGMGPVTLEAAAEPGGGWRLGVVDAGPGLPPEVLARLGERFVKGRGSRGAGLGLSMARAVAERHGGRLQAGPGEGGRGLRVALHWGPA</sequence>
<dbReference type="InterPro" id="IPR004358">
    <property type="entry name" value="Sig_transdc_His_kin-like_C"/>
</dbReference>
<evidence type="ECO:0000259" key="13">
    <source>
        <dbReference type="PROSITE" id="PS50885"/>
    </source>
</evidence>